<name>A0A016XGY9_9BURK</name>
<comment type="caution">
    <text evidence="2">The sequence shown here is derived from an EMBL/GenBank/DDBJ whole genome shotgun (WGS) entry which is preliminary data.</text>
</comment>
<dbReference type="PROSITE" id="PS51318">
    <property type="entry name" value="TAT"/>
    <property type="match status" value="1"/>
</dbReference>
<evidence type="ECO:0000313" key="2">
    <source>
        <dbReference type="EMBL" id="EYC51160.1"/>
    </source>
</evidence>
<dbReference type="InterPro" id="IPR004564">
    <property type="entry name" value="OM_lipoprot_carrier_LolA-like"/>
</dbReference>
<evidence type="ECO:0000313" key="3">
    <source>
        <dbReference type="Proteomes" id="UP000023268"/>
    </source>
</evidence>
<dbReference type="SUPFAM" id="SSF89392">
    <property type="entry name" value="Prokaryotic lipoproteins and lipoprotein localization factors"/>
    <property type="match status" value="1"/>
</dbReference>
<dbReference type="OrthoDB" id="7025041at2"/>
<proteinExistence type="predicted"/>
<dbReference type="Proteomes" id="UP000023268">
    <property type="component" value="Unassembled WGS sequence"/>
</dbReference>
<dbReference type="AlphaFoldDB" id="A0A016XGY9"/>
<protein>
    <recommendedName>
        <fullName evidence="4">Outer membrane lipoprotein carrier protein LolA</fullName>
    </recommendedName>
</protein>
<dbReference type="EMBL" id="JEMG01000001">
    <property type="protein sequence ID" value="EYC51160.1"/>
    <property type="molecule type" value="Genomic_DNA"/>
</dbReference>
<gene>
    <name evidence="2" type="ORF">AZ34_08735</name>
</gene>
<accession>A0A016XGY9</accession>
<evidence type="ECO:0008006" key="4">
    <source>
        <dbReference type="Google" id="ProtNLM"/>
    </source>
</evidence>
<dbReference type="InterPro" id="IPR029046">
    <property type="entry name" value="LolA/LolB/LppX"/>
</dbReference>
<dbReference type="eggNOG" id="COG2834">
    <property type="taxonomic scope" value="Bacteria"/>
</dbReference>
<dbReference type="InterPro" id="IPR006311">
    <property type="entry name" value="TAT_signal"/>
</dbReference>
<dbReference type="CDD" id="cd16325">
    <property type="entry name" value="LolA"/>
    <property type="match status" value="1"/>
</dbReference>
<dbReference type="Pfam" id="PF03548">
    <property type="entry name" value="LolA"/>
    <property type="match status" value="1"/>
</dbReference>
<organism evidence="2 3">
    <name type="scientific">Hylemonella gracilis str. Niagara R</name>
    <dbReference type="NCBI Taxonomy" id="1458275"/>
    <lineage>
        <taxon>Bacteria</taxon>
        <taxon>Pseudomonadati</taxon>
        <taxon>Pseudomonadota</taxon>
        <taxon>Betaproteobacteria</taxon>
        <taxon>Burkholderiales</taxon>
        <taxon>Comamonadaceae</taxon>
        <taxon>Hylemonella</taxon>
    </lineage>
</organism>
<evidence type="ECO:0000256" key="1">
    <source>
        <dbReference type="ARBA" id="ARBA00022729"/>
    </source>
</evidence>
<dbReference type="RefSeq" id="WP_155831751.1">
    <property type="nucleotide sequence ID" value="NZ_JEMG01000001.1"/>
</dbReference>
<dbReference type="STRING" id="1458275.AZ34_08735"/>
<sequence>MTHAQDHDKLRRRSLGLCAGLGLGFSLLGLAAMRPARATEPDTAPLLARIRQRLQTAPVLRGQFEQVKRVQGFKNPLVSRGEFLVARDHGIVWHTLRPFESTLVVTRDRLQNRQADGSVSSQLDARDEPGLRAVNALLFALMAADLETLAQRFHIQGTVGDAADAQDWRISLRPRDAALAQWLSRVELQGDRYLRGATLVEARGDESLIRFSAQATAERLSPAEVARFD</sequence>
<reference evidence="2 3" key="1">
    <citation type="submission" date="2014-02" db="EMBL/GenBank/DDBJ databases">
        <title>Draft Genome of Hylemonella gracilis isolated from the Niagara River.</title>
        <authorList>
            <person name="Pawlowski D.R."/>
            <person name="Koudelka G.B."/>
        </authorList>
    </citation>
    <scope>NUCLEOTIDE SEQUENCE [LARGE SCALE GENOMIC DNA]</scope>
    <source>
        <strain evidence="2 3">Niagara R</strain>
    </source>
</reference>
<dbReference type="Gene3D" id="2.50.20.10">
    <property type="entry name" value="Lipoprotein localisation LolA/LolB/LppX"/>
    <property type="match status" value="1"/>
</dbReference>
<keyword evidence="1" id="KW-0732">Signal</keyword>